<dbReference type="SMART" id="SM00869">
    <property type="entry name" value="Autotransporter"/>
    <property type="match status" value="1"/>
</dbReference>
<dbReference type="InterPro" id="IPR036709">
    <property type="entry name" value="Autotransporte_beta_dom_sf"/>
</dbReference>
<dbReference type="NCBIfam" id="TIGR01414">
    <property type="entry name" value="autotrans_barl"/>
    <property type="match status" value="1"/>
</dbReference>
<comment type="caution">
    <text evidence="3">The sequence shown here is derived from an EMBL/GenBank/DDBJ whole genome shotgun (WGS) entry which is preliminary data.</text>
</comment>
<protein>
    <recommendedName>
        <fullName evidence="2">Autotransporter domain-containing protein</fullName>
    </recommendedName>
</protein>
<dbReference type="Gene3D" id="2.160.20.20">
    <property type="match status" value="2"/>
</dbReference>
<feature type="domain" description="Autotransporter" evidence="2">
    <location>
        <begin position="764"/>
        <end position="1039"/>
    </location>
</feature>
<dbReference type="Pfam" id="PF18883">
    <property type="entry name" value="AC_1"/>
    <property type="match status" value="1"/>
</dbReference>
<dbReference type="OrthoDB" id="8613264at2"/>
<dbReference type="InterPro" id="IPR012332">
    <property type="entry name" value="Autotransporter_pectin_lyase_C"/>
</dbReference>
<dbReference type="InterPro" id="IPR006315">
    <property type="entry name" value="OM_autotransptr_brl_dom"/>
</dbReference>
<dbReference type="EMBL" id="NEVU01000003">
    <property type="protein sequence ID" value="OZI70824.1"/>
    <property type="molecule type" value="Genomic_DNA"/>
</dbReference>
<gene>
    <name evidence="3" type="ORF">CAL22_13035</name>
</gene>
<organism evidence="3 4">
    <name type="scientific">Bordetella genomosp. 12</name>
    <dbReference type="NCBI Taxonomy" id="463035"/>
    <lineage>
        <taxon>Bacteria</taxon>
        <taxon>Pseudomonadati</taxon>
        <taxon>Pseudomonadota</taxon>
        <taxon>Betaproteobacteria</taxon>
        <taxon>Burkholderiales</taxon>
        <taxon>Alcaligenaceae</taxon>
        <taxon>Bordetella</taxon>
    </lineage>
</organism>
<dbReference type="InterPro" id="IPR043990">
    <property type="entry name" value="AC_1"/>
</dbReference>
<dbReference type="AlphaFoldDB" id="A0A261V9G4"/>
<evidence type="ECO:0000313" key="4">
    <source>
        <dbReference type="Proteomes" id="UP000216429"/>
    </source>
</evidence>
<dbReference type="SUPFAM" id="SSF103515">
    <property type="entry name" value="Autotransporter"/>
    <property type="match status" value="1"/>
</dbReference>
<dbReference type="PROSITE" id="PS51208">
    <property type="entry name" value="AUTOTRANSPORTER"/>
    <property type="match status" value="1"/>
</dbReference>
<dbReference type="SUPFAM" id="SSF51126">
    <property type="entry name" value="Pectin lyase-like"/>
    <property type="match status" value="1"/>
</dbReference>
<reference evidence="4" key="1">
    <citation type="submission" date="2017-05" db="EMBL/GenBank/DDBJ databases">
        <title>Complete and WGS of Bordetella genogroups.</title>
        <authorList>
            <person name="Spilker T."/>
            <person name="Lipuma J."/>
        </authorList>
    </citation>
    <scope>NUCLEOTIDE SEQUENCE [LARGE SCALE GENOMIC DNA]</scope>
    <source>
        <strain evidence="4">AU6712</strain>
    </source>
</reference>
<evidence type="ECO:0000313" key="3">
    <source>
        <dbReference type="EMBL" id="OZI70824.1"/>
    </source>
</evidence>
<dbReference type="InterPro" id="IPR005546">
    <property type="entry name" value="Autotransporte_beta"/>
</dbReference>
<sequence>MKQVMSQPRPGRIPRRNNPRAEWRVAPLVVTLALAFHMPAQAQSETVYGPGLVTDPISVTGAGNSVVIEGGTTITPTPPYPANLGGTGVQVFNGAQATLKANDGAIYINTHGNAADGLYVSSGKITVLGGGTYITVDTPEHDDNINSRGIYTVGDSARAELQATDIFITTKGSESDAVRSYGNQATIELNHATLTTTGERSSGVVGWGGAEFIMTETAIETSGEKAYGIYLVGSDPTQDTRFTLTNGSIITSGYQSNGVQTYTGTHLTANNVVVHTKGDAYAVAISGGKFDGSNVSITADGSRGLVVSGDSASVDLTDSAVHTTLDSTQTVWVAGGDVALKGNTITADGTNSIAVWTTGGQTALDGSLLQTNADTSRALLVQGGAVTLGTYNGQGTLVHTTGDKATAVTVTKTGSFSADGATLLSEGAGSRALFIYGDDDAATPKTVDLTRSTIDAKQAEGIYLYGGHGVVQLTDSTVTGGEAAIWVAADGAGPGAGVVNASGSLITGLIGAQEDSTVDVNLAQASRWNVTQDATVDGLSNDNSLIDLQGASDVASRPTDATAYRQLDVRGDYRGADGVVALNTYLNSGGALGNQYTDRLLVAGDASGTTAVQIKEVTASPGGLTSPEGGHLSSEGISVVQVGGASSSNAFTLQGGYVTTTQAPYTYRLFAYGPDAELGAADPSQSLVGNADGYWDYRLQSAYVNPEGPAPTPDPTLPDVRQEVAPQVPSYLIAPIALQYATYADLDSLHRRLGEIREDGTQGKDPGQGEVFFRAYGGDFSYRTNRSFRAFGYDASGDYGAMQLGGNLLRKASEDGVWRFGAAGSIGRLNFHPHAVDGSSRSKIDTYRLSGYATYQSHQGWYVDGILSVGWFDGDVHTDARGKAMDLKGQGYAASVEAGYPFAIGYGMNLEPQVQLIAQHLRFDRKTDADGLDVDIGSQTHGMARLGARLTRPIDLAKGRITPYVGVHVLHAFNGATNVEVGDTTFRTGQYGDAMRYSAGVTGAVTDTLSLYGEVARMQALGGSGVNGWLFNGGVRYRF</sequence>
<proteinExistence type="predicted"/>
<dbReference type="GO" id="GO:0019867">
    <property type="term" value="C:outer membrane"/>
    <property type="evidence" value="ECO:0007669"/>
    <property type="project" value="InterPro"/>
</dbReference>
<evidence type="ECO:0000256" key="1">
    <source>
        <dbReference type="SAM" id="SignalP"/>
    </source>
</evidence>
<dbReference type="InterPro" id="IPR011050">
    <property type="entry name" value="Pectin_lyase_fold/virulence"/>
</dbReference>
<dbReference type="Proteomes" id="UP000216429">
    <property type="component" value="Unassembled WGS sequence"/>
</dbReference>
<keyword evidence="4" id="KW-1185">Reference proteome</keyword>
<dbReference type="Pfam" id="PF03797">
    <property type="entry name" value="Autotransporter"/>
    <property type="match status" value="1"/>
</dbReference>
<keyword evidence="1" id="KW-0732">Signal</keyword>
<feature type="signal peptide" evidence="1">
    <location>
        <begin position="1"/>
        <end position="42"/>
    </location>
</feature>
<accession>A0A261V9G4</accession>
<feature type="chain" id="PRO_5012695316" description="Autotransporter domain-containing protein" evidence="1">
    <location>
        <begin position="43"/>
        <end position="1039"/>
    </location>
</feature>
<name>A0A261V9G4_9BORD</name>
<evidence type="ECO:0000259" key="2">
    <source>
        <dbReference type="PROSITE" id="PS51208"/>
    </source>
</evidence>
<dbReference type="Gene3D" id="2.40.128.130">
    <property type="entry name" value="Autotransporter beta-domain"/>
    <property type="match status" value="1"/>
</dbReference>